<dbReference type="EMBL" id="CM044702">
    <property type="protein sequence ID" value="KAI5676181.1"/>
    <property type="molecule type" value="Genomic_DNA"/>
</dbReference>
<protein>
    <submittedName>
        <fullName evidence="1">Uncharacterized protein</fullName>
    </submittedName>
</protein>
<dbReference type="Proteomes" id="UP001060085">
    <property type="component" value="Linkage Group LG02"/>
</dbReference>
<organism evidence="1 2">
    <name type="scientific">Catharanthus roseus</name>
    <name type="common">Madagascar periwinkle</name>
    <name type="synonym">Vinca rosea</name>
    <dbReference type="NCBI Taxonomy" id="4058"/>
    <lineage>
        <taxon>Eukaryota</taxon>
        <taxon>Viridiplantae</taxon>
        <taxon>Streptophyta</taxon>
        <taxon>Embryophyta</taxon>
        <taxon>Tracheophyta</taxon>
        <taxon>Spermatophyta</taxon>
        <taxon>Magnoliopsida</taxon>
        <taxon>eudicotyledons</taxon>
        <taxon>Gunneridae</taxon>
        <taxon>Pentapetalae</taxon>
        <taxon>asterids</taxon>
        <taxon>lamiids</taxon>
        <taxon>Gentianales</taxon>
        <taxon>Apocynaceae</taxon>
        <taxon>Rauvolfioideae</taxon>
        <taxon>Vinceae</taxon>
        <taxon>Catharanthinae</taxon>
        <taxon>Catharanthus</taxon>
    </lineage>
</organism>
<accession>A0ACC0BUB8</accession>
<evidence type="ECO:0000313" key="1">
    <source>
        <dbReference type="EMBL" id="KAI5676181.1"/>
    </source>
</evidence>
<proteinExistence type="predicted"/>
<name>A0ACC0BUB8_CATRO</name>
<keyword evidence="2" id="KW-1185">Reference proteome</keyword>
<sequence length="274" mass="31085">MTFFWRKYVGSLGPATGFIVRAGARRGDDDLGPMTDRTGRVEGHAVTASSRGVRGRPSTSKIQSTLHLLDWGYIMTLVYRGLPTSHLLYRLGSVLLPHHTIRTPPYPMIIMFILIHHLHHMIHMQMLPLCLSVSGPGLQLGIQFFEQLVASVWWTHRTATLTMEPLIVAIPYLMLGQASRVDAKELSGCCLSVSVLPPSWCTDDYMPWFLPRTHPRIQNPERLPRGIQLPTATPITLHVVVDMIYREVDRNDIDDATKICRISDMIKKYNQPQR</sequence>
<reference evidence="2" key="1">
    <citation type="journal article" date="2023" name="Nat. Plants">
        <title>Single-cell RNA sequencing provides a high-resolution roadmap for understanding the multicellular compartmentation of specialized metabolism.</title>
        <authorList>
            <person name="Sun S."/>
            <person name="Shen X."/>
            <person name="Li Y."/>
            <person name="Li Y."/>
            <person name="Wang S."/>
            <person name="Li R."/>
            <person name="Zhang H."/>
            <person name="Shen G."/>
            <person name="Guo B."/>
            <person name="Wei J."/>
            <person name="Xu J."/>
            <person name="St-Pierre B."/>
            <person name="Chen S."/>
            <person name="Sun C."/>
        </authorList>
    </citation>
    <scope>NUCLEOTIDE SEQUENCE [LARGE SCALE GENOMIC DNA]</scope>
</reference>
<gene>
    <name evidence="1" type="ORF">M9H77_07131</name>
</gene>
<evidence type="ECO:0000313" key="2">
    <source>
        <dbReference type="Proteomes" id="UP001060085"/>
    </source>
</evidence>
<comment type="caution">
    <text evidence="1">The sequence shown here is derived from an EMBL/GenBank/DDBJ whole genome shotgun (WGS) entry which is preliminary data.</text>
</comment>